<dbReference type="Proteomes" id="UP001221150">
    <property type="component" value="Unassembled WGS sequence"/>
</dbReference>
<evidence type="ECO:0000313" key="2">
    <source>
        <dbReference type="Proteomes" id="UP001221150"/>
    </source>
</evidence>
<name>A0ABT6A6S9_9ACTN</name>
<evidence type="ECO:0000313" key="1">
    <source>
        <dbReference type="EMBL" id="MDF3300081.1"/>
    </source>
</evidence>
<protein>
    <submittedName>
        <fullName evidence="1">Uncharacterized protein</fullName>
    </submittedName>
</protein>
<dbReference type="RefSeq" id="WP_276109636.1">
    <property type="nucleotide sequence ID" value="NZ_JARJBB010000007.1"/>
</dbReference>
<dbReference type="EMBL" id="JARJBB010000007">
    <property type="protein sequence ID" value="MDF3300081.1"/>
    <property type="molecule type" value="Genomic_DNA"/>
</dbReference>
<accession>A0ABT6A6S9</accession>
<keyword evidence="2" id="KW-1185">Reference proteome</keyword>
<proteinExistence type="predicted"/>
<reference evidence="1 2" key="1">
    <citation type="submission" date="2023-03" db="EMBL/GenBank/DDBJ databases">
        <title>Draft genome sequence of Streptomyces sp. K1PA1 isolated from peat swamp forest in Thailand.</title>
        <authorList>
            <person name="Klaysubun C."/>
            <person name="Duangmal K."/>
        </authorList>
    </citation>
    <scope>NUCLEOTIDE SEQUENCE [LARGE SCALE GENOMIC DNA]</scope>
    <source>
        <strain evidence="1 2">K1PA1</strain>
    </source>
</reference>
<organism evidence="1 2">
    <name type="scientific">Streptomyces tropicalis</name>
    <dbReference type="NCBI Taxonomy" id="3034234"/>
    <lineage>
        <taxon>Bacteria</taxon>
        <taxon>Bacillati</taxon>
        <taxon>Actinomycetota</taxon>
        <taxon>Actinomycetes</taxon>
        <taxon>Kitasatosporales</taxon>
        <taxon>Streptomycetaceae</taxon>
        <taxon>Streptomyces</taxon>
    </lineage>
</organism>
<comment type="caution">
    <text evidence="1">The sequence shown here is derived from an EMBL/GenBank/DDBJ whole genome shotgun (WGS) entry which is preliminary data.</text>
</comment>
<sequence>MTGTPSHDAGCRKAVPIRKRGLAVQVPGLAITLLGQVAEHAVSVEKALVDQGFVTAIEPNGPTLGSDVEIVERNQQCKRRRADRPDH</sequence>
<gene>
    <name evidence="1" type="ORF">P3H78_15865</name>
</gene>